<dbReference type="SUPFAM" id="SSF53474">
    <property type="entry name" value="alpha/beta-Hydrolases"/>
    <property type="match status" value="1"/>
</dbReference>
<sequence>MSIKGPQVLLSALTKHYFGTQDSDSAANEELLYASGFRLVKSFLEASSKHTVEELQEFSNIRTPSPYWVHSPRVLVPLACCELASQHIVTALGGEEAAKKTLGGIKWWQVRGLRGVDCQWIALSKDWQEAKRRRRENEQLQRQNTTSKKGKAPETENPSEGHPEPDYSAEMDEMRCMLYFHGGGYYFGSIDQERYVLQRYARKINGRVFAVNYRKAPQYPFPCAIQDCIAAYLFLIQPPEGAKHKAIPPSSIVVAGDSAGGGLALAVLQVIRDAGLPAPAGGVLISPWCDLTHSFPSIHTNTGTDILPPTGLSMHKPSLLWPPPNEEVIKSVRSNLADKIKRFTRMGHSRNASQDSVACNTRGDVTLPSPGKSNYGTVGMNASMMHLKIPSGNRAASTEYGLRPSMSAPVISSMNHSEPADTFTIRIGDTYYQVKSQIQLYTTNNLLTHPLVSPINAYLGGLPPLFIMASDKEVLRDEIIYLAHKAAHPDKYPLRPGLRTGYPALDGIKERHPTPTQVHLQIYDDTCHVLPLFTFTTPAKFAFRSVAAFCKHVMPDKTLFTPLQLDLSLNTYTPSSPTSIRRNESMTRPSSFRLGSLLSRSKSTMGPPPANPTSPTTDVAGPRFQQRDSSDGGPGTAGFEGTYKTNPLSKGMIRERVSTKGIVRELEPEEDLPAMEMTMDSIGMVNELGVKRYLDAQTVWEKRFKDTLRTVAKHRKRHIDAADVEDTSRFTKLKASVLSKDKDDEEKNRLINSAKWSWAWVVDENPPPSSIVARRDTAEARRLSKIADEIVEEKESRISGNNLWAIIVNSLTSGPEHIESKSPTGLMSPTSPTWNNAEPPSPPRSIFRSAGLRSTSSLATSISGDVVRIRRPSFGSLRIGRGRYVDGNGELITQRQSVIPELPPALPSVGGLGRDDTFSKLALEGIAEVRVSEDSVHPPLKSDNTKAKTSPPLTIPNGNGPNSLTPGVAGSTKRANGQVTPVKRKAIPAQLFEEAGIDPSQSPYASKESLGKHSNPSLAKLPRSASASALSTKSASGSLSKAANGTSASPSDAVPPTPPLPSFVANENEAGSDSKAVAPRSEATAIPTAA</sequence>
<dbReference type="HOGENOM" id="CLU_004893_1_0_1"/>
<dbReference type="InterPro" id="IPR013094">
    <property type="entry name" value="AB_hydrolase_3"/>
</dbReference>
<feature type="region of interest" description="Disordered" evidence="4">
    <location>
        <begin position="817"/>
        <end position="843"/>
    </location>
</feature>
<dbReference type="Pfam" id="PF07859">
    <property type="entry name" value="Abhydrolase_3"/>
    <property type="match status" value="1"/>
</dbReference>
<evidence type="ECO:0000256" key="1">
    <source>
        <dbReference type="ARBA" id="ARBA00010515"/>
    </source>
</evidence>
<comment type="similarity">
    <text evidence="1">Belongs to the 'GDXG' lipolytic enzyme family.</text>
</comment>
<evidence type="ECO:0000259" key="5">
    <source>
        <dbReference type="Pfam" id="PF07859"/>
    </source>
</evidence>
<dbReference type="InterPro" id="IPR029058">
    <property type="entry name" value="AB_hydrolase_fold"/>
</dbReference>
<name>A0A0C3BH88_SERVB</name>
<feature type="compositionally biased region" description="Polar residues" evidence="4">
    <location>
        <begin position="947"/>
        <end position="965"/>
    </location>
</feature>
<protein>
    <recommendedName>
        <fullName evidence="5">Alpha/beta hydrolase fold-3 domain-containing protein</fullName>
    </recommendedName>
</protein>
<keyword evidence="7" id="KW-1185">Reference proteome</keyword>
<gene>
    <name evidence="6" type="ORF">M408DRAFT_327712</name>
</gene>
<feature type="region of interest" description="Disordered" evidence="4">
    <location>
        <begin position="997"/>
        <end position="1090"/>
    </location>
</feature>
<dbReference type="EMBL" id="KN824282">
    <property type="protein sequence ID" value="KIM31534.1"/>
    <property type="molecule type" value="Genomic_DNA"/>
</dbReference>
<evidence type="ECO:0000313" key="6">
    <source>
        <dbReference type="EMBL" id="KIM31534.1"/>
    </source>
</evidence>
<feature type="compositionally biased region" description="Basic and acidic residues" evidence="4">
    <location>
        <begin position="151"/>
        <end position="165"/>
    </location>
</feature>
<dbReference type="PANTHER" id="PTHR48081">
    <property type="entry name" value="AB HYDROLASE SUPERFAMILY PROTEIN C4A8.06C"/>
    <property type="match status" value="1"/>
</dbReference>
<feature type="active site" evidence="3">
    <location>
        <position position="258"/>
    </location>
</feature>
<feature type="domain" description="Alpha/beta hydrolase fold-3" evidence="5">
    <location>
        <begin position="177"/>
        <end position="307"/>
    </location>
</feature>
<evidence type="ECO:0000256" key="2">
    <source>
        <dbReference type="ARBA" id="ARBA00022801"/>
    </source>
</evidence>
<dbReference type="Gene3D" id="3.40.50.1820">
    <property type="entry name" value="alpha/beta hydrolase"/>
    <property type="match status" value="2"/>
</dbReference>
<dbReference type="InterPro" id="IPR050300">
    <property type="entry name" value="GDXG_lipolytic_enzyme"/>
</dbReference>
<reference evidence="7" key="2">
    <citation type="submission" date="2015-01" db="EMBL/GenBank/DDBJ databases">
        <title>Evolutionary Origins and Diversification of the Mycorrhizal Mutualists.</title>
        <authorList>
            <consortium name="DOE Joint Genome Institute"/>
            <consortium name="Mycorrhizal Genomics Consortium"/>
            <person name="Kohler A."/>
            <person name="Kuo A."/>
            <person name="Nagy L.G."/>
            <person name="Floudas D."/>
            <person name="Copeland A."/>
            <person name="Barry K.W."/>
            <person name="Cichocki N."/>
            <person name="Veneault-Fourrey C."/>
            <person name="LaButti K."/>
            <person name="Lindquist E.A."/>
            <person name="Lipzen A."/>
            <person name="Lundell T."/>
            <person name="Morin E."/>
            <person name="Murat C."/>
            <person name="Riley R."/>
            <person name="Ohm R."/>
            <person name="Sun H."/>
            <person name="Tunlid A."/>
            <person name="Henrissat B."/>
            <person name="Grigoriev I.V."/>
            <person name="Hibbett D.S."/>
            <person name="Martin F."/>
        </authorList>
    </citation>
    <scope>NUCLEOTIDE SEQUENCE [LARGE SCALE GENOMIC DNA]</scope>
    <source>
        <strain evidence="7">MAFF 305830</strain>
    </source>
</reference>
<feature type="region of interest" description="Disordered" evidence="4">
    <location>
        <begin position="571"/>
        <end position="590"/>
    </location>
</feature>
<reference evidence="6 7" key="1">
    <citation type="submission" date="2014-04" db="EMBL/GenBank/DDBJ databases">
        <authorList>
            <consortium name="DOE Joint Genome Institute"/>
            <person name="Kuo A."/>
            <person name="Zuccaro A."/>
            <person name="Kohler A."/>
            <person name="Nagy L.G."/>
            <person name="Floudas D."/>
            <person name="Copeland A."/>
            <person name="Barry K.W."/>
            <person name="Cichocki N."/>
            <person name="Veneault-Fourrey C."/>
            <person name="LaButti K."/>
            <person name="Lindquist E.A."/>
            <person name="Lipzen A."/>
            <person name="Lundell T."/>
            <person name="Morin E."/>
            <person name="Murat C."/>
            <person name="Sun H."/>
            <person name="Tunlid A."/>
            <person name="Henrissat B."/>
            <person name="Grigoriev I.V."/>
            <person name="Hibbett D.S."/>
            <person name="Martin F."/>
            <person name="Nordberg H.P."/>
            <person name="Cantor M.N."/>
            <person name="Hua S.X."/>
        </authorList>
    </citation>
    <scope>NUCLEOTIDE SEQUENCE [LARGE SCALE GENOMIC DNA]</scope>
    <source>
        <strain evidence="6 7">MAFF 305830</strain>
    </source>
</reference>
<dbReference type="AlphaFoldDB" id="A0A0C3BH88"/>
<feature type="region of interest" description="Disordered" evidence="4">
    <location>
        <begin position="132"/>
        <end position="167"/>
    </location>
</feature>
<proteinExistence type="inferred from homology"/>
<dbReference type="OrthoDB" id="1662883at2759"/>
<dbReference type="PROSITE" id="PS01174">
    <property type="entry name" value="LIPASE_GDXG_SER"/>
    <property type="match status" value="1"/>
</dbReference>
<feature type="compositionally biased region" description="Polar residues" evidence="4">
    <location>
        <begin position="821"/>
        <end position="838"/>
    </location>
</feature>
<feature type="region of interest" description="Disordered" evidence="4">
    <location>
        <begin position="598"/>
        <end position="654"/>
    </location>
</feature>
<accession>A0A0C3BH88</accession>
<evidence type="ECO:0000256" key="4">
    <source>
        <dbReference type="SAM" id="MobiDB-lite"/>
    </source>
</evidence>
<dbReference type="PANTHER" id="PTHR48081:SF5">
    <property type="entry name" value="ALPHA_BETA HYDROLASE FOLD-3 DOMAIN-CONTAINING PROTEIN"/>
    <property type="match status" value="1"/>
</dbReference>
<dbReference type="GO" id="GO:0016787">
    <property type="term" value="F:hydrolase activity"/>
    <property type="evidence" value="ECO:0007669"/>
    <property type="project" value="UniProtKB-KW"/>
</dbReference>
<keyword evidence="2" id="KW-0378">Hydrolase</keyword>
<organism evidence="6 7">
    <name type="scientific">Serendipita vermifera MAFF 305830</name>
    <dbReference type="NCBI Taxonomy" id="933852"/>
    <lineage>
        <taxon>Eukaryota</taxon>
        <taxon>Fungi</taxon>
        <taxon>Dikarya</taxon>
        <taxon>Basidiomycota</taxon>
        <taxon>Agaricomycotina</taxon>
        <taxon>Agaricomycetes</taxon>
        <taxon>Sebacinales</taxon>
        <taxon>Serendipitaceae</taxon>
        <taxon>Serendipita</taxon>
    </lineage>
</organism>
<feature type="compositionally biased region" description="Polar residues" evidence="4">
    <location>
        <begin position="571"/>
        <end position="580"/>
    </location>
</feature>
<dbReference type="STRING" id="933852.A0A0C3BH88"/>
<feature type="compositionally biased region" description="Low complexity" evidence="4">
    <location>
        <begin position="1024"/>
        <end position="1043"/>
    </location>
</feature>
<feature type="region of interest" description="Disordered" evidence="4">
    <location>
        <begin position="933"/>
        <end position="983"/>
    </location>
</feature>
<dbReference type="InterPro" id="IPR033140">
    <property type="entry name" value="Lipase_GDXG_put_SER_AS"/>
</dbReference>
<evidence type="ECO:0000256" key="3">
    <source>
        <dbReference type="PROSITE-ProRule" id="PRU10038"/>
    </source>
</evidence>
<feature type="region of interest" description="Disordered" evidence="4">
    <location>
        <begin position="351"/>
        <end position="372"/>
    </location>
</feature>
<evidence type="ECO:0000313" key="7">
    <source>
        <dbReference type="Proteomes" id="UP000054097"/>
    </source>
</evidence>
<dbReference type="Proteomes" id="UP000054097">
    <property type="component" value="Unassembled WGS sequence"/>
</dbReference>